<reference evidence="3 4" key="1">
    <citation type="submission" date="2017-11" db="EMBL/GenBank/DDBJ databases">
        <title>Sphingomonas oleivorans sp. nov., isolated from oil-contaminated soil.</title>
        <authorList>
            <person name="Wang L."/>
            <person name="Chen L."/>
        </authorList>
    </citation>
    <scope>NUCLEOTIDE SEQUENCE [LARGE SCALE GENOMIC DNA]</scope>
    <source>
        <strain evidence="3 4">K101</strain>
    </source>
</reference>
<evidence type="ECO:0000313" key="4">
    <source>
        <dbReference type="Proteomes" id="UP000241206"/>
    </source>
</evidence>
<name>A0A2T4I4Q5_9SPHN</name>
<organism evidence="3 4">
    <name type="scientific">Edaphosphingomonas fennica</name>
    <dbReference type="NCBI Taxonomy" id="114404"/>
    <lineage>
        <taxon>Bacteria</taxon>
        <taxon>Pseudomonadati</taxon>
        <taxon>Pseudomonadota</taxon>
        <taxon>Alphaproteobacteria</taxon>
        <taxon>Sphingomonadales</taxon>
        <taxon>Rhizorhabdaceae</taxon>
        <taxon>Edaphosphingomonas</taxon>
    </lineage>
</organism>
<dbReference type="Pfam" id="PF03703">
    <property type="entry name" value="bPH_2"/>
    <property type="match status" value="1"/>
</dbReference>
<evidence type="ECO:0000256" key="1">
    <source>
        <dbReference type="SAM" id="Phobius"/>
    </source>
</evidence>
<proteinExistence type="predicted"/>
<gene>
    <name evidence="3" type="ORF">CV103_07745</name>
</gene>
<keyword evidence="1" id="KW-0472">Membrane</keyword>
<comment type="caution">
    <text evidence="3">The sequence shown here is derived from an EMBL/GenBank/DDBJ whole genome shotgun (WGS) entry which is preliminary data.</text>
</comment>
<keyword evidence="1" id="KW-1133">Transmembrane helix</keyword>
<dbReference type="RefSeq" id="WP_107394541.1">
    <property type="nucleotide sequence ID" value="NZ_PHHF01000032.1"/>
</dbReference>
<dbReference type="EMBL" id="PHHF01000032">
    <property type="protein sequence ID" value="PTD24481.1"/>
    <property type="molecule type" value="Genomic_DNA"/>
</dbReference>
<feature type="domain" description="YdbS-like PH" evidence="2">
    <location>
        <begin position="64"/>
        <end position="144"/>
    </location>
</feature>
<sequence>MATAAFRDTRANISHTIEFRSSTKAFLLKSATGWFMIAITLLTLGGAGIVTLPILAFKVLTNRTSLYWLEGDRLFMRRGILMRSEEEIELYRIKDIKVHFSLVQQFFGNGDLSVISSDATGIGEGRRTTFQINNVEDARSLREELRSRVEAARRRVGVREYDVA</sequence>
<keyword evidence="1" id="KW-0812">Transmembrane</keyword>
<dbReference type="Proteomes" id="UP000241206">
    <property type="component" value="Unassembled WGS sequence"/>
</dbReference>
<keyword evidence="4" id="KW-1185">Reference proteome</keyword>
<feature type="transmembrane region" description="Helical" evidence="1">
    <location>
        <begin position="34"/>
        <end position="57"/>
    </location>
</feature>
<dbReference type="PANTHER" id="PTHR34473">
    <property type="entry name" value="UPF0699 TRANSMEMBRANE PROTEIN YDBS"/>
    <property type="match status" value="1"/>
</dbReference>
<protein>
    <recommendedName>
        <fullName evidence="2">YdbS-like PH domain-containing protein</fullName>
    </recommendedName>
</protein>
<dbReference type="InterPro" id="IPR005182">
    <property type="entry name" value="YdbS-like_PH"/>
</dbReference>
<dbReference type="PANTHER" id="PTHR34473:SF2">
    <property type="entry name" value="UPF0699 TRANSMEMBRANE PROTEIN YDBT"/>
    <property type="match status" value="1"/>
</dbReference>
<evidence type="ECO:0000259" key="2">
    <source>
        <dbReference type="Pfam" id="PF03703"/>
    </source>
</evidence>
<dbReference type="AlphaFoldDB" id="A0A2T4I4Q5"/>
<evidence type="ECO:0000313" key="3">
    <source>
        <dbReference type="EMBL" id="PTD24481.1"/>
    </source>
</evidence>
<accession>A0A2T4I4Q5</accession>